<dbReference type="AlphaFoldDB" id="A0AA47NPW0"/>
<dbReference type="Proteomes" id="UP001174136">
    <property type="component" value="Unassembled WGS sequence"/>
</dbReference>
<proteinExistence type="predicted"/>
<feature type="region of interest" description="Disordered" evidence="1">
    <location>
        <begin position="1"/>
        <end position="279"/>
    </location>
</feature>
<dbReference type="EMBL" id="JAOPHQ010005860">
    <property type="protein sequence ID" value="KAK0133761.1"/>
    <property type="molecule type" value="Genomic_DNA"/>
</dbReference>
<evidence type="ECO:0000256" key="1">
    <source>
        <dbReference type="SAM" id="MobiDB-lite"/>
    </source>
</evidence>
<feature type="compositionally biased region" description="Polar residues" evidence="1">
    <location>
        <begin position="78"/>
        <end position="92"/>
    </location>
</feature>
<organism evidence="2 3">
    <name type="scientific">Merluccius polli</name>
    <name type="common">Benguela hake</name>
    <name type="synonym">Merluccius cadenati</name>
    <dbReference type="NCBI Taxonomy" id="89951"/>
    <lineage>
        <taxon>Eukaryota</taxon>
        <taxon>Metazoa</taxon>
        <taxon>Chordata</taxon>
        <taxon>Craniata</taxon>
        <taxon>Vertebrata</taxon>
        <taxon>Euteleostomi</taxon>
        <taxon>Actinopterygii</taxon>
        <taxon>Neopterygii</taxon>
        <taxon>Teleostei</taxon>
        <taxon>Neoteleostei</taxon>
        <taxon>Acanthomorphata</taxon>
        <taxon>Zeiogadaria</taxon>
        <taxon>Gadariae</taxon>
        <taxon>Gadiformes</taxon>
        <taxon>Gadoidei</taxon>
        <taxon>Merlucciidae</taxon>
        <taxon>Merluccius</taxon>
    </lineage>
</organism>
<feature type="compositionally biased region" description="Acidic residues" evidence="1">
    <location>
        <begin position="43"/>
        <end position="53"/>
    </location>
</feature>
<reference evidence="2" key="1">
    <citation type="journal article" date="2023" name="Front. Mar. Sci.">
        <title>A new Merluccius polli reference genome to investigate the effects of global change in West African waters.</title>
        <authorList>
            <person name="Mateo J.L."/>
            <person name="Blanco-Fernandez C."/>
            <person name="Garcia-Vazquez E."/>
            <person name="Machado-Schiaffino G."/>
        </authorList>
    </citation>
    <scope>NUCLEOTIDE SEQUENCE</scope>
    <source>
        <strain evidence="2">C29</strain>
        <tissue evidence="2">Fin</tissue>
    </source>
</reference>
<protein>
    <submittedName>
        <fullName evidence="2">Uncharacterized protein</fullName>
    </submittedName>
</protein>
<accession>A0AA47NPW0</accession>
<name>A0AA47NPW0_MERPO</name>
<gene>
    <name evidence="2" type="ORF">N1851_030713</name>
</gene>
<sequence>MEDRRKSTPGLTFTNEHGEEIDDITQDFGADGWAGSRDPEGCGSEDETAEELGDVGQGGGGWAADDAGFVAGGFTADWSQNQSPDPSAQGSSRGVGEVVQTDPATETADGFTSDPFAELPGGGFDSDPFSGLERDPFAQEISGFTSDPFTQTTEGDGFGSGPEADSPTGGSQGRVDPAQGAAPGPDPFGRSPAGDGFLADFTSDPFAQRGTGWDPFGKGFETPFPAAGAAEDGADDDCGERGDTFPPHAQGTPAPASGVPPKPRDPESSDMSEDEAANRRYGALYQEVETEKDEVSDAFNGFSQDGAGSSFFADFDQMLRITSSKCKCLWMLL</sequence>
<evidence type="ECO:0000313" key="3">
    <source>
        <dbReference type="Proteomes" id="UP001174136"/>
    </source>
</evidence>
<feature type="compositionally biased region" description="Polar residues" evidence="1">
    <location>
        <begin position="142"/>
        <end position="154"/>
    </location>
</feature>
<evidence type="ECO:0000313" key="2">
    <source>
        <dbReference type="EMBL" id="KAK0133761.1"/>
    </source>
</evidence>
<comment type="caution">
    <text evidence="2">The sequence shown here is derived from an EMBL/GenBank/DDBJ whole genome shotgun (WGS) entry which is preliminary data.</text>
</comment>
<feature type="compositionally biased region" description="Low complexity" evidence="1">
    <location>
        <begin position="63"/>
        <end position="77"/>
    </location>
</feature>
<keyword evidence="3" id="KW-1185">Reference proteome</keyword>